<proteinExistence type="predicted"/>
<reference evidence="3 4" key="1">
    <citation type="submission" date="2019-07" db="EMBL/GenBank/DDBJ databases">
        <title>Whole genome shotgun sequence of Vibrio sagamiensis NBRC 104589.</title>
        <authorList>
            <person name="Hosoyama A."/>
            <person name="Uohara A."/>
            <person name="Ohji S."/>
            <person name="Ichikawa N."/>
        </authorList>
    </citation>
    <scope>NUCLEOTIDE SEQUENCE [LARGE SCALE GENOMIC DNA]</scope>
    <source>
        <strain evidence="3 4">NBRC 104589</strain>
    </source>
</reference>
<name>A0A511QJG3_9VIBR</name>
<evidence type="ECO:0000256" key="1">
    <source>
        <dbReference type="SAM" id="Coils"/>
    </source>
</evidence>
<evidence type="ECO:0000313" key="3">
    <source>
        <dbReference type="EMBL" id="GEM77186.1"/>
    </source>
</evidence>
<protein>
    <recommendedName>
        <fullName evidence="5">Baseplate assembly protein</fullName>
    </recommendedName>
</protein>
<evidence type="ECO:0008006" key="5">
    <source>
        <dbReference type="Google" id="ProtNLM"/>
    </source>
</evidence>
<gene>
    <name evidence="3" type="ORF">VSA01S_32980</name>
</gene>
<sequence length="197" mass="21918">MLVKLMKHVSALEKKVLELHEELEENNRTSANLIRLGFVVKAEKTTVDIQTGDNLVKRIPFFVLASGRVSQYRRPSVNEQCLLINLGSGDSLSNAVALMGLPSTQFPCPTIEENEVMTHYGNGMSERYNLDDGSVVCHYPGGVKIYGDTWQDGSYQATGDITDHTRSMQADREIYNEHEHPGVVPGPAKTKPTEEQQ</sequence>
<keyword evidence="1" id="KW-0175">Coiled coil</keyword>
<dbReference type="AlphaFoldDB" id="A0A511QJG3"/>
<keyword evidence="4" id="KW-1185">Reference proteome</keyword>
<feature type="coiled-coil region" evidence="1">
    <location>
        <begin position="2"/>
        <end position="29"/>
    </location>
</feature>
<dbReference type="InterPro" id="IPR037026">
    <property type="entry name" value="Vgr_OB-fold_dom_sf"/>
</dbReference>
<evidence type="ECO:0000256" key="2">
    <source>
        <dbReference type="SAM" id="MobiDB-lite"/>
    </source>
</evidence>
<accession>A0A511QJG3</accession>
<comment type="caution">
    <text evidence="3">The sequence shown here is derived from an EMBL/GenBank/DDBJ whole genome shotgun (WGS) entry which is preliminary data.</text>
</comment>
<feature type="region of interest" description="Disordered" evidence="2">
    <location>
        <begin position="174"/>
        <end position="197"/>
    </location>
</feature>
<dbReference type="RefSeq" id="WP_227739603.1">
    <property type="nucleotide sequence ID" value="NZ_BAOJ01000022.1"/>
</dbReference>
<dbReference type="EMBL" id="BJXJ01000043">
    <property type="protein sequence ID" value="GEM77186.1"/>
    <property type="molecule type" value="Genomic_DNA"/>
</dbReference>
<dbReference type="Gene3D" id="2.40.50.230">
    <property type="entry name" value="Gp5 N-terminal domain"/>
    <property type="match status" value="1"/>
</dbReference>
<evidence type="ECO:0000313" key="4">
    <source>
        <dbReference type="Proteomes" id="UP000321922"/>
    </source>
</evidence>
<organism evidence="3 4">
    <name type="scientific">Vibrio sagamiensis NBRC 104589</name>
    <dbReference type="NCBI Taxonomy" id="1219064"/>
    <lineage>
        <taxon>Bacteria</taxon>
        <taxon>Pseudomonadati</taxon>
        <taxon>Pseudomonadota</taxon>
        <taxon>Gammaproteobacteria</taxon>
        <taxon>Vibrionales</taxon>
        <taxon>Vibrionaceae</taxon>
        <taxon>Vibrio</taxon>
    </lineage>
</organism>
<dbReference type="Proteomes" id="UP000321922">
    <property type="component" value="Unassembled WGS sequence"/>
</dbReference>